<dbReference type="PANTHER" id="PTHR33103">
    <property type="entry name" value="OS01G0153900 PROTEIN"/>
    <property type="match status" value="1"/>
</dbReference>
<dbReference type="InterPro" id="IPR007750">
    <property type="entry name" value="DUF674"/>
</dbReference>
<dbReference type="PANTHER" id="PTHR33103:SF27">
    <property type="entry name" value="OS04G0594700 PROTEIN"/>
    <property type="match status" value="1"/>
</dbReference>
<keyword evidence="1" id="KW-0472">Membrane</keyword>
<sequence length="573" mass="64393">MEMIGLLAGGAALFGFLHYMPQKTLVVVKLILGFLLCIICIGQLRRFVIRQRRVSSSSSGSSHLDTMASQPEALKPIELKLSIDKTRNQVLFAESNKAFVDVLLSFLTLPMGTIVRLADKKSGIGSMDKLYKSAEGFDEEYFWTKAGKSMLLDPRSAYGIHYNNLIVKVDETDYTKLYTCRRTPCFNTYLGLTSLVKNSICACGQSMDKEIILQNADEHIGKTFVNGTDRYIIRDDLKVEPASTCDTLSWIRRRGIRNSTAIKEEIVNVGLEEVLHLLHRSMISKTPLTDVFVVKDRINIQGSLSVPYQYQREKSPSSRKMKVQLWYRKSTNEVIFVQADEEFVDLLLSFLTLPSGAIIKLLKGHSSMGSMDKLYESVKKLMGLQLISTEWSEMLLNPKLERMFGCSNQLLQIEEKTIPTDIKYNINCFCSWRNNACGHAQPILKVMNPKRPAGNATSGGGFIKGRLLLVTDNLEIKPLSPASDICKLKDIPFDDLECKHVTVAEEEALNLLQASIISKNVLNHAFRLQRLALNLLQASLASKNVLSHFQRQGDQQKVNAFHLKKGNFANNPS</sequence>
<dbReference type="Pfam" id="PF05056">
    <property type="entry name" value="DUF674"/>
    <property type="match status" value="1"/>
</dbReference>
<comment type="caution">
    <text evidence="2">The sequence shown here is derived from an EMBL/GenBank/DDBJ whole genome shotgun (WGS) entry which is preliminary data.</text>
</comment>
<accession>A0A8K0HFV8</accession>
<dbReference type="Proteomes" id="UP000796880">
    <property type="component" value="Unassembled WGS sequence"/>
</dbReference>
<keyword evidence="1" id="KW-0812">Transmembrane</keyword>
<dbReference type="OrthoDB" id="1099638at2759"/>
<name>A0A8K0HFV8_9ROSA</name>
<organism evidence="2 3">
    <name type="scientific">Rhamnella rubrinervis</name>
    <dbReference type="NCBI Taxonomy" id="2594499"/>
    <lineage>
        <taxon>Eukaryota</taxon>
        <taxon>Viridiplantae</taxon>
        <taxon>Streptophyta</taxon>
        <taxon>Embryophyta</taxon>
        <taxon>Tracheophyta</taxon>
        <taxon>Spermatophyta</taxon>
        <taxon>Magnoliopsida</taxon>
        <taxon>eudicotyledons</taxon>
        <taxon>Gunneridae</taxon>
        <taxon>Pentapetalae</taxon>
        <taxon>rosids</taxon>
        <taxon>fabids</taxon>
        <taxon>Rosales</taxon>
        <taxon>Rhamnaceae</taxon>
        <taxon>rhamnoid group</taxon>
        <taxon>Rhamneae</taxon>
        <taxon>Rhamnella</taxon>
    </lineage>
</organism>
<evidence type="ECO:0000256" key="1">
    <source>
        <dbReference type="SAM" id="Phobius"/>
    </source>
</evidence>
<keyword evidence="1" id="KW-1133">Transmembrane helix</keyword>
<proteinExistence type="predicted"/>
<dbReference type="AlphaFoldDB" id="A0A8K0HFV8"/>
<evidence type="ECO:0000313" key="2">
    <source>
        <dbReference type="EMBL" id="KAF3451019.1"/>
    </source>
</evidence>
<evidence type="ECO:0000313" key="3">
    <source>
        <dbReference type="Proteomes" id="UP000796880"/>
    </source>
</evidence>
<evidence type="ECO:0008006" key="4">
    <source>
        <dbReference type="Google" id="ProtNLM"/>
    </source>
</evidence>
<gene>
    <name evidence="2" type="ORF">FNV43_RR07108</name>
</gene>
<reference evidence="2" key="1">
    <citation type="submission" date="2020-03" db="EMBL/GenBank/DDBJ databases">
        <title>A high-quality chromosome-level genome assembly of a woody plant with both climbing and erect habits, Rhamnella rubrinervis.</title>
        <authorList>
            <person name="Lu Z."/>
            <person name="Yang Y."/>
            <person name="Zhu X."/>
            <person name="Sun Y."/>
        </authorList>
    </citation>
    <scope>NUCLEOTIDE SEQUENCE</scope>
    <source>
        <strain evidence="2">BYM</strain>
        <tissue evidence="2">Leaf</tissue>
    </source>
</reference>
<keyword evidence="3" id="KW-1185">Reference proteome</keyword>
<protein>
    <recommendedName>
        <fullName evidence="4">DUF674 family protein</fullName>
    </recommendedName>
</protein>
<dbReference type="EMBL" id="VOIH02000003">
    <property type="protein sequence ID" value="KAF3451019.1"/>
    <property type="molecule type" value="Genomic_DNA"/>
</dbReference>
<feature type="transmembrane region" description="Helical" evidence="1">
    <location>
        <begin position="25"/>
        <end position="44"/>
    </location>
</feature>